<accession>A0A1H0TCX9</accession>
<keyword evidence="4" id="KW-1185">Reference proteome</keyword>
<dbReference type="Proteomes" id="UP000182654">
    <property type="component" value="Chromosome I"/>
</dbReference>
<name>A0A1H0TCX9_9PSED</name>
<evidence type="ECO:0000313" key="2">
    <source>
        <dbReference type="EMBL" id="SDP51859.1"/>
    </source>
</evidence>
<reference evidence="1 3" key="1">
    <citation type="submission" date="2016-08" db="EMBL/GenBank/DDBJ databases">
        <title>Draft genome sequence of the type strain of Pseudomonas extremorientalis LMG 19695T isolated from drinking water reservoir.</title>
        <authorList>
            <person name="Tambong J.T."/>
        </authorList>
    </citation>
    <scope>NUCLEOTIDE SEQUENCE [LARGE SCALE GENOMIC DNA]</scope>
    <source>
        <strain evidence="1 3">LMG 19695</strain>
    </source>
</reference>
<dbReference type="EMBL" id="LT629708">
    <property type="protein sequence ID" value="SDP51859.1"/>
    <property type="molecule type" value="Genomic_DNA"/>
</dbReference>
<dbReference type="Proteomes" id="UP000181686">
    <property type="component" value="Unassembled WGS sequence"/>
</dbReference>
<gene>
    <name evidence="1" type="ORF">BFN10_10265</name>
    <name evidence="2" type="ORF">SAMN04490184_3651</name>
</gene>
<dbReference type="InterPro" id="IPR024423">
    <property type="entry name" value="DUF3050"/>
</dbReference>
<dbReference type="InterPro" id="IPR016084">
    <property type="entry name" value="Haem_Oase-like_multi-hlx"/>
</dbReference>
<dbReference type="Pfam" id="PF11251">
    <property type="entry name" value="DUF3050"/>
    <property type="match status" value="1"/>
</dbReference>
<dbReference type="SUPFAM" id="SSF48613">
    <property type="entry name" value="Heme oxygenase-like"/>
    <property type="match status" value="1"/>
</dbReference>
<organism evidence="1 3">
    <name type="scientific">Pseudomonas extremorientalis</name>
    <dbReference type="NCBI Taxonomy" id="169669"/>
    <lineage>
        <taxon>Bacteria</taxon>
        <taxon>Pseudomonadati</taxon>
        <taxon>Pseudomonadota</taxon>
        <taxon>Gammaproteobacteria</taxon>
        <taxon>Pseudomonadales</taxon>
        <taxon>Pseudomonadaceae</taxon>
        <taxon>Pseudomonas</taxon>
    </lineage>
</organism>
<protein>
    <submittedName>
        <fullName evidence="1">Mangotoxin biosynthesis-involved protein MgoB</fullName>
    </submittedName>
</protein>
<dbReference type="EMBL" id="MDGK01000023">
    <property type="protein sequence ID" value="OIN10014.1"/>
    <property type="molecule type" value="Genomic_DNA"/>
</dbReference>
<proteinExistence type="predicted"/>
<evidence type="ECO:0000313" key="1">
    <source>
        <dbReference type="EMBL" id="OIN10014.1"/>
    </source>
</evidence>
<sequence length="252" mass="28346">MHQPLLETAKLQLCSHSLFSEITSLRKLQLFMESHVFAVWDFMTLAKRLQQDLTCTRLPWLPPTDPLAARLINEIVLGEESDEHPAQGYCSHFELYLEAMAEVGASTTSINRFITLQRQGLEAHAALQEVEVLPGVARFVSDTLNLALSAPTHCVAATFLYGREHVIPIMFERILQSDQRLHHQAPTLCAYLKRHIEMDAQEHGPAAKQLLERLASADPAHAQQAHDAALTAMENRIAFWDEVQGSLQEVRP</sequence>
<dbReference type="AlphaFoldDB" id="A0A1H0TCX9"/>
<evidence type="ECO:0000313" key="4">
    <source>
        <dbReference type="Proteomes" id="UP000182654"/>
    </source>
</evidence>
<reference evidence="2 4" key="2">
    <citation type="submission" date="2016-10" db="EMBL/GenBank/DDBJ databases">
        <authorList>
            <person name="Varghese N."/>
            <person name="Submissions S."/>
        </authorList>
    </citation>
    <scope>NUCLEOTIDE SEQUENCE [LARGE SCALE GENOMIC DNA]</scope>
    <source>
        <strain evidence="2 4">BS2774</strain>
    </source>
</reference>
<dbReference type="RefSeq" id="WP_071489592.1">
    <property type="nucleotide sequence ID" value="NZ_LT629708.1"/>
</dbReference>
<dbReference type="Gene3D" id="1.20.910.10">
    <property type="entry name" value="Heme oxygenase-like"/>
    <property type="match status" value="1"/>
</dbReference>
<evidence type="ECO:0000313" key="3">
    <source>
        <dbReference type="Proteomes" id="UP000181686"/>
    </source>
</evidence>